<gene>
    <name evidence="1" type="ORF">SAMEA3906487_01618</name>
</gene>
<name>A0A157R9I0_9BORD</name>
<accession>A0A157R9I0</accession>
<reference evidence="1 2" key="1">
    <citation type="submission" date="2016-04" db="EMBL/GenBank/DDBJ databases">
        <authorList>
            <consortium name="Pathogen Informatics"/>
        </authorList>
    </citation>
    <scope>NUCLEOTIDE SEQUENCE [LARGE SCALE GENOMIC DNA]</scope>
    <source>
        <strain evidence="1 2">H044680328</strain>
    </source>
</reference>
<evidence type="ECO:0000313" key="2">
    <source>
        <dbReference type="Proteomes" id="UP000076825"/>
    </source>
</evidence>
<keyword evidence="2" id="KW-1185">Reference proteome</keyword>
<dbReference type="EMBL" id="LT546645">
    <property type="protein sequence ID" value="SAI69023.1"/>
    <property type="molecule type" value="Genomic_DNA"/>
</dbReference>
<dbReference type="Proteomes" id="UP000076825">
    <property type="component" value="Chromosome 1"/>
</dbReference>
<dbReference type="KEGG" id="btrm:SAMEA390648701618"/>
<dbReference type="PATRIC" id="fig|123899.6.peg.1599"/>
<proteinExistence type="predicted"/>
<sequence>MAGRDFEPFHVGRRCTRDIRRTASGTQGVCFTSMTQNPAAQPV</sequence>
<organism evidence="1 2">
    <name type="scientific">Bordetella trematum</name>
    <dbReference type="NCBI Taxonomy" id="123899"/>
    <lineage>
        <taxon>Bacteria</taxon>
        <taxon>Pseudomonadati</taxon>
        <taxon>Pseudomonadota</taxon>
        <taxon>Betaproteobacteria</taxon>
        <taxon>Burkholderiales</taxon>
        <taxon>Alcaligenaceae</taxon>
        <taxon>Bordetella</taxon>
    </lineage>
</organism>
<evidence type="ECO:0000313" key="1">
    <source>
        <dbReference type="EMBL" id="SAI69023.1"/>
    </source>
</evidence>
<dbReference type="STRING" id="123899.SAMEA3906487_01618"/>
<dbReference type="AlphaFoldDB" id="A0A157R9I0"/>
<protein>
    <submittedName>
        <fullName evidence="1">Uncharacterized protein</fullName>
    </submittedName>
</protein>